<sequence>MRPVAGRPSGGDIGLSCQASRPLVGERQPVSDTRGAPVGRAADDIQQVQAHDRCARCEYDDKPNERIDRHDDDRDGDDDDDMCPFADRVRCRLHLGDLRALDAVARDGATQQARWCVVTVLSERDLKGLVLPRHVDVHHIIVAEDDLDVDLTPAFGPAHDVIASAMARGKSVLVHCMGGISRSTTILAAHLILDEGLGASEAMAVIRKARRRAGPNASFWRQLKDLAAHTVHVPSALSPSPRAAADAGHA</sequence>
<comment type="catalytic activity">
    <reaction evidence="5">
        <text>O-phospho-L-threonyl-[protein] + H2O = L-threonyl-[protein] + phosphate</text>
        <dbReference type="Rhea" id="RHEA:47004"/>
        <dbReference type="Rhea" id="RHEA-COMP:11060"/>
        <dbReference type="Rhea" id="RHEA-COMP:11605"/>
        <dbReference type="ChEBI" id="CHEBI:15377"/>
        <dbReference type="ChEBI" id="CHEBI:30013"/>
        <dbReference type="ChEBI" id="CHEBI:43474"/>
        <dbReference type="ChEBI" id="CHEBI:61977"/>
        <dbReference type="EC" id="3.1.3.16"/>
    </reaction>
</comment>
<evidence type="ECO:0000256" key="4">
    <source>
        <dbReference type="ARBA" id="ARBA00047761"/>
    </source>
</evidence>
<dbReference type="InterPro" id="IPR016130">
    <property type="entry name" value="Tyr_Pase_AS"/>
</dbReference>
<dbReference type="InterPro" id="IPR000340">
    <property type="entry name" value="Dual-sp_phosphatase_cat-dom"/>
</dbReference>
<dbReference type="SUPFAM" id="SSF52799">
    <property type="entry name" value="(Phosphotyrosine protein) phosphatases II"/>
    <property type="match status" value="1"/>
</dbReference>
<feature type="region of interest" description="Disordered" evidence="6">
    <location>
        <begin position="1"/>
        <end position="47"/>
    </location>
</feature>
<comment type="catalytic activity">
    <reaction evidence="4">
        <text>O-phospho-L-seryl-[protein] + H2O = L-seryl-[protein] + phosphate</text>
        <dbReference type="Rhea" id="RHEA:20629"/>
        <dbReference type="Rhea" id="RHEA-COMP:9863"/>
        <dbReference type="Rhea" id="RHEA-COMP:11604"/>
        <dbReference type="ChEBI" id="CHEBI:15377"/>
        <dbReference type="ChEBI" id="CHEBI:29999"/>
        <dbReference type="ChEBI" id="CHEBI:43474"/>
        <dbReference type="ChEBI" id="CHEBI:83421"/>
        <dbReference type="EC" id="3.1.3.16"/>
    </reaction>
</comment>
<dbReference type="Pfam" id="PF00782">
    <property type="entry name" value="DSPc"/>
    <property type="match status" value="1"/>
</dbReference>
<evidence type="ECO:0000313" key="9">
    <source>
        <dbReference type="Proteomes" id="UP001185135"/>
    </source>
</evidence>
<keyword evidence="3" id="KW-0904">Protein phosphatase</keyword>
<dbReference type="InterPro" id="IPR020422">
    <property type="entry name" value="TYR_PHOSPHATASE_DUAL_dom"/>
</dbReference>
<dbReference type="EMBL" id="ON887157">
    <property type="protein sequence ID" value="WBR14553.1"/>
    <property type="molecule type" value="Genomic_DNA"/>
</dbReference>
<evidence type="ECO:0000256" key="2">
    <source>
        <dbReference type="ARBA" id="ARBA00022801"/>
    </source>
</evidence>
<name>A0AA95EGN0_9VIRU</name>
<dbReference type="PANTHER" id="PTHR45948:SF2">
    <property type="entry name" value="DUAL SPECIFICITY PROTEIN PHOSPHATASE"/>
    <property type="match status" value="1"/>
</dbReference>
<dbReference type="GO" id="GO:0004725">
    <property type="term" value="F:protein tyrosine phosphatase activity"/>
    <property type="evidence" value="ECO:0007669"/>
    <property type="project" value="TreeGrafter"/>
</dbReference>
<feature type="domain" description="Tyrosine specific protein phosphatases" evidence="7">
    <location>
        <begin position="168"/>
        <end position="210"/>
    </location>
</feature>
<organism evidence="8 9">
    <name type="scientific">Pandoravirus kuranda</name>
    <dbReference type="NCBI Taxonomy" id="3019033"/>
    <lineage>
        <taxon>Viruses</taxon>
        <taxon>Pandoravirus</taxon>
    </lineage>
</organism>
<evidence type="ECO:0000256" key="1">
    <source>
        <dbReference type="ARBA" id="ARBA00008601"/>
    </source>
</evidence>
<dbReference type="PROSITE" id="PS50056">
    <property type="entry name" value="TYR_PHOSPHATASE_2"/>
    <property type="match status" value="1"/>
</dbReference>
<keyword evidence="2" id="KW-0378">Hydrolase</keyword>
<accession>A0AA95EGN0</accession>
<reference evidence="8" key="1">
    <citation type="submission" date="2022-06" db="EMBL/GenBank/DDBJ databases">
        <authorList>
            <person name="Legendre M."/>
            <person name="Claverie J.-M."/>
            <person name="Alempic J.-M."/>
            <person name="Abergel C."/>
        </authorList>
    </citation>
    <scope>NUCLEOTIDE SEQUENCE</scope>
    <source>
        <strain evidence="8">Kuranda</strain>
    </source>
</reference>
<evidence type="ECO:0000256" key="3">
    <source>
        <dbReference type="ARBA" id="ARBA00022912"/>
    </source>
</evidence>
<dbReference type="PROSITE" id="PS00383">
    <property type="entry name" value="TYR_PHOSPHATASE_1"/>
    <property type="match status" value="1"/>
</dbReference>
<dbReference type="InterPro" id="IPR000387">
    <property type="entry name" value="Tyr_Pase_dom"/>
</dbReference>
<evidence type="ECO:0000259" key="7">
    <source>
        <dbReference type="PROSITE" id="PS50056"/>
    </source>
</evidence>
<evidence type="ECO:0000256" key="6">
    <source>
        <dbReference type="SAM" id="MobiDB-lite"/>
    </source>
</evidence>
<dbReference type="GO" id="GO:0004722">
    <property type="term" value="F:protein serine/threonine phosphatase activity"/>
    <property type="evidence" value="ECO:0007669"/>
    <property type="project" value="UniProtKB-EC"/>
</dbReference>
<dbReference type="InterPro" id="IPR029021">
    <property type="entry name" value="Prot-tyrosine_phosphatase-like"/>
</dbReference>
<dbReference type="Gene3D" id="3.90.190.10">
    <property type="entry name" value="Protein tyrosine phosphatase superfamily"/>
    <property type="match status" value="1"/>
</dbReference>
<dbReference type="CDD" id="cd14498">
    <property type="entry name" value="DSP"/>
    <property type="match status" value="1"/>
</dbReference>
<dbReference type="Proteomes" id="UP001185135">
    <property type="component" value="Segment"/>
</dbReference>
<gene>
    <name evidence="8" type="ORF">pkur_cds_378</name>
</gene>
<evidence type="ECO:0000256" key="5">
    <source>
        <dbReference type="ARBA" id="ARBA00048336"/>
    </source>
</evidence>
<protein>
    <submittedName>
        <fullName evidence="8">Dual specificity phosphatase</fullName>
    </submittedName>
</protein>
<proteinExistence type="inferred from homology"/>
<dbReference type="SMART" id="SM00195">
    <property type="entry name" value="DSPc"/>
    <property type="match status" value="1"/>
</dbReference>
<dbReference type="GO" id="GO:0007165">
    <property type="term" value="P:signal transduction"/>
    <property type="evidence" value="ECO:0007669"/>
    <property type="project" value="TreeGrafter"/>
</dbReference>
<evidence type="ECO:0000313" key="8">
    <source>
        <dbReference type="EMBL" id="WBR14553.1"/>
    </source>
</evidence>
<comment type="similarity">
    <text evidence="1">Belongs to the protein-tyrosine phosphatase family. Non-receptor class dual specificity subfamily.</text>
</comment>
<dbReference type="PANTHER" id="PTHR45948">
    <property type="entry name" value="DUAL SPECIFICITY PROTEIN PHOSPHATASE DDB_G0269404-RELATED"/>
    <property type="match status" value="1"/>
</dbReference>